<feature type="domain" description="Smr" evidence="1">
    <location>
        <begin position="33"/>
        <end position="76"/>
    </location>
</feature>
<dbReference type="InterPro" id="IPR036063">
    <property type="entry name" value="Smr_dom_sf"/>
</dbReference>
<evidence type="ECO:0000313" key="3">
    <source>
        <dbReference type="Proteomes" id="UP000199421"/>
    </source>
</evidence>
<dbReference type="Proteomes" id="UP000199421">
    <property type="component" value="Unassembled WGS sequence"/>
</dbReference>
<reference evidence="3" key="1">
    <citation type="submission" date="2016-10" db="EMBL/GenBank/DDBJ databases">
        <authorList>
            <person name="Varghese N."/>
            <person name="Submissions S."/>
        </authorList>
    </citation>
    <scope>NUCLEOTIDE SEQUENCE [LARGE SCALE GENOMIC DNA]</scope>
    <source>
        <strain evidence="3">DSM 18733</strain>
    </source>
</reference>
<name>A0A1H7MH10_OLID1</name>
<dbReference type="AlphaFoldDB" id="A0A1H7MH10"/>
<dbReference type="EMBL" id="FOAF01000001">
    <property type="protein sequence ID" value="SEL10381.1"/>
    <property type="molecule type" value="Genomic_DNA"/>
</dbReference>
<organism evidence="2 3">
    <name type="scientific">Olivibacter domesticus</name>
    <name type="common">Pseudosphingobacterium domesticum</name>
    <dbReference type="NCBI Taxonomy" id="407022"/>
    <lineage>
        <taxon>Bacteria</taxon>
        <taxon>Pseudomonadati</taxon>
        <taxon>Bacteroidota</taxon>
        <taxon>Sphingobacteriia</taxon>
        <taxon>Sphingobacteriales</taxon>
        <taxon>Sphingobacteriaceae</taxon>
        <taxon>Olivibacter</taxon>
    </lineage>
</organism>
<dbReference type="Pfam" id="PF01713">
    <property type="entry name" value="Smr"/>
    <property type="match status" value="1"/>
</dbReference>
<dbReference type="OrthoDB" id="1524810at2"/>
<dbReference type="STRING" id="407022.SAMN05661044_02000"/>
<accession>A0A1H7MH10</accession>
<evidence type="ECO:0000313" key="2">
    <source>
        <dbReference type="EMBL" id="SEL10381.1"/>
    </source>
</evidence>
<dbReference type="InterPro" id="IPR002625">
    <property type="entry name" value="Smr_dom"/>
</dbReference>
<proteinExistence type="predicted"/>
<sequence length="96" mass="11091">MNNKTIEVDLHLGAFMRNTNGLSGEEMLAFSIERMKSVLEKAIADNCKEIRFIHGQGRGLLKNRVYEELQTYLNRGKIRRFEPSFFNEDIVVVSLV</sequence>
<keyword evidence="3" id="KW-1185">Reference proteome</keyword>
<gene>
    <name evidence="2" type="ORF">SAMN05661044_02000</name>
</gene>
<evidence type="ECO:0000259" key="1">
    <source>
        <dbReference type="Pfam" id="PF01713"/>
    </source>
</evidence>
<dbReference type="RefSeq" id="WP_093322960.1">
    <property type="nucleotide sequence ID" value="NZ_FOAF01000001.1"/>
</dbReference>
<dbReference type="Gene3D" id="3.30.1370.110">
    <property type="match status" value="1"/>
</dbReference>
<protein>
    <recommendedName>
        <fullName evidence="1">Smr domain-containing protein</fullName>
    </recommendedName>
</protein>